<protein>
    <recommendedName>
        <fullName evidence="6">Pentatricopeptide repeat-containing protein</fullName>
    </recommendedName>
</protein>
<reference evidence="4" key="1">
    <citation type="submission" date="2019-11" db="EMBL/GenBank/DDBJ databases">
        <authorList>
            <person name="Liu Y."/>
            <person name="Hou J."/>
            <person name="Li T.-Q."/>
            <person name="Guan C.-H."/>
            <person name="Wu X."/>
            <person name="Wu H.-Z."/>
            <person name="Ling F."/>
            <person name="Zhang R."/>
            <person name="Shi X.-G."/>
            <person name="Ren J.-P."/>
            <person name="Chen E.-F."/>
            <person name="Sun J.-M."/>
        </authorList>
    </citation>
    <scope>NUCLEOTIDE SEQUENCE</scope>
    <source>
        <strain evidence="4">Adult_tree_wgs_1</strain>
        <tissue evidence="4">Leaves</tissue>
    </source>
</reference>
<dbReference type="Pfam" id="PF13812">
    <property type="entry name" value="PPR_3"/>
    <property type="match status" value="1"/>
</dbReference>
<evidence type="ECO:0000313" key="4">
    <source>
        <dbReference type="EMBL" id="KAF7146566.1"/>
    </source>
</evidence>
<name>A0A834H3Z1_RHOSS</name>
<comment type="caution">
    <text evidence="4">The sequence shown here is derived from an EMBL/GenBank/DDBJ whole genome shotgun (WGS) entry which is preliminary data.</text>
</comment>
<sequence length="149" mass="17038">MCFVIFCRYACIHPHGHIVFCTIFHEFGKKGDMMSALTLFEASKQKLSGPNMYAYNTIIDVCGLCGDNLKSRSIYEELLAKKVTPDGYVFNSLMNVNACDLSYAMHVYEHMRNWKSRIKFAAILFYRALAGSGINEWSVQLNKQGEREN</sequence>
<evidence type="ECO:0000256" key="1">
    <source>
        <dbReference type="ARBA" id="ARBA00007626"/>
    </source>
</evidence>
<dbReference type="AlphaFoldDB" id="A0A834H3Z1"/>
<dbReference type="InterPro" id="IPR011990">
    <property type="entry name" value="TPR-like_helical_dom_sf"/>
</dbReference>
<dbReference type="Proteomes" id="UP000626092">
    <property type="component" value="Unassembled WGS sequence"/>
</dbReference>
<evidence type="ECO:0008006" key="6">
    <source>
        <dbReference type="Google" id="ProtNLM"/>
    </source>
</evidence>
<dbReference type="InterPro" id="IPR002885">
    <property type="entry name" value="PPR_rpt"/>
</dbReference>
<evidence type="ECO:0000313" key="5">
    <source>
        <dbReference type="Proteomes" id="UP000626092"/>
    </source>
</evidence>
<gene>
    <name evidence="4" type="ORF">RHSIM_Rhsim04G0181000</name>
</gene>
<organism evidence="4 5">
    <name type="scientific">Rhododendron simsii</name>
    <name type="common">Sims's rhododendron</name>
    <dbReference type="NCBI Taxonomy" id="118357"/>
    <lineage>
        <taxon>Eukaryota</taxon>
        <taxon>Viridiplantae</taxon>
        <taxon>Streptophyta</taxon>
        <taxon>Embryophyta</taxon>
        <taxon>Tracheophyta</taxon>
        <taxon>Spermatophyta</taxon>
        <taxon>Magnoliopsida</taxon>
        <taxon>eudicotyledons</taxon>
        <taxon>Gunneridae</taxon>
        <taxon>Pentapetalae</taxon>
        <taxon>asterids</taxon>
        <taxon>Ericales</taxon>
        <taxon>Ericaceae</taxon>
        <taxon>Ericoideae</taxon>
        <taxon>Rhodoreae</taxon>
        <taxon>Rhododendron</taxon>
    </lineage>
</organism>
<evidence type="ECO:0000256" key="3">
    <source>
        <dbReference type="PROSITE-ProRule" id="PRU00708"/>
    </source>
</evidence>
<accession>A0A834H3Z1</accession>
<dbReference type="PROSITE" id="PS51375">
    <property type="entry name" value="PPR"/>
    <property type="match status" value="1"/>
</dbReference>
<feature type="repeat" description="PPR" evidence="3">
    <location>
        <begin position="51"/>
        <end position="85"/>
    </location>
</feature>
<proteinExistence type="inferred from homology"/>
<dbReference type="PANTHER" id="PTHR47447">
    <property type="entry name" value="OS03G0856100 PROTEIN"/>
    <property type="match status" value="1"/>
</dbReference>
<keyword evidence="5" id="KW-1185">Reference proteome</keyword>
<keyword evidence="2" id="KW-0677">Repeat</keyword>
<evidence type="ECO:0000256" key="2">
    <source>
        <dbReference type="ARBA" id="ARBA00022737"/>
    </source>
</evidence>
<dbReference type="OrthoDB" id="185373at2759"/>
<dbReference type="Gene3D" id="1.25.40.10">
    <property type="entry name" value="Tetratricopeptide repeat domain"/>
    <property type="match status" value="1"/>
</dbReference>
<dbReference type="PANTHER" id="PTHR47447:SF17">
    <property type="entry name" value="OS12G0638900 PROTEIN"/>
    <property type="match status" value="1"/>
</dbReference>
<dbReference type="EMBL" id="WJXA01000004">
    <property type="protein sequence ID" value="KAF7146566.1"/>
    <property type="molecule type" value="Genomic_DNA"/>
</dbReference>
<comment type="similarity">
    <text evidence="1">Belongs to the PPR family. P subfamily.</text>
</comment>